<name>A0A0H5RRR4_9EUKA</name>
<sequence length="518" mass="58961">MMVTGSSNCGLIVRKSLNGIDGPDKSPYLDLAPSRLLQQVKQQAKSDWDAMRDHDAMRYNDSDNNDEHIWSVDDNNDLLRQVQQGLLTIMQDNGSRPYAIIDDLVHAAIAPRSQYHIRKILPAPAAIGGSSVRFYAHCEGGSIQILISSSNKVNVLSSDWPTTVENSMWKSVLSSSEQPNISIRPDLSSSRRSQYLQITIVNQSDLHSLVTLKCLLCDTCDVEIKQREHSSIAGTVKENLIKRINDIKRDPHLWHQFVHRIQNVRQKRLKSNRRLKRITKNGKRNYNGNQCDKDRSYEWMSILTSARSICILSELIPRRNRLSDQSHDPHLPDLKDEHEQTVRVVDDIALFDAGQGMLSIPQNAFLNSTPLLEPATSVVMYLDHANVDQHQPDQPVPSNELSKVLPRYVKVMNTFSAVPVIDYICQRYGLGDIGRSPKSNHNAIDKRLKVINSIRISAANSRSTNLVEADRLYRARRCRLQRLQHRIFLMVNGQQEFARLKSRPWSPPLLLSSRYMAS</sequence>
<protein>
    <submittedName>
        <fullName evidence="1">Uncharacterized protein</fullName>
    </submittedName>
</protein>
<evidence type="ECO:0000313" key="1">
    <source>
        <dbReference type="EMBL" id="CRZ11409.1"/>
    </source>
</evidence>
<dbReference type="AlphaFoldDB" id="A0A0H5RRR4"/>
<accession>A0A0H5RRR4</accession>
<reference evidence="1" key="1">
    <citation type="submission" date="2015-04" db="EMBL/GenBank/DDBJ databases">
        <title>The genome sequence of the plant pathogenic Rhizarian Plasmodiophora brassicae reveals insights in its biotrophic life cycle and the origin of chitin synthesis.</title>
        <authorList>
            <person name="Schwelm A."/>
            <person name="Fogelqvist J."/>
            <person name="Knaust A."/>
            <person name="Julke S."/>
            <person name="Lilja T."/>
            <person name="Dhandapani V."/>
            <person name="Bonilla-Rosso G."/>
            <person name="Karlsson M."/>
            <person name="Shevchenko A."/>
            <person name="Choi S.R."/>
            <person name="Kim H.G."/>
            <person name="Park J.Y."/>
            <person name="Lim Y.P."/>
            <person name="Ludwig-Muller J."/>
            <person name="Dixelius C."/>
        </authorList>
    </citation>
    <scope>NUCLEOTIDE SEQUENCE</scope>
    <source>
        <tissue evidence="1">Potato root galls</tissue>
    </source>
</reference>
<dbReference type="EMBL" id="HACM01010967">
    <property type="protein sequence ID" value="CRZ11409.1"/>
    <property type="molecule type" value="Transcribed_RNA"/>
</dbReference>
<proteinExistence type="predicted"/>
<organism evidence="1">
    <name type="scientific">Spongospora subterranea</name>
    <dbReference type="NCBI Taxonomy" id="70186"/>
    <lineage>
        <taxon>Eukaryota</taxon>
        <taxon>Sar</taxon>
        <taxon>Rhizaria</taxon>
        <taxon>Endomyxa</taxon>
        <taxon>Phytomyxea</taxon>
        <taxon>Plasmodiophorida</taxon>
        <taxon>Plasmodiophoridae</taxon>
        <taxon>Spongospora</taxon>
    </lineage>
</organism>